<dbReference type="InterPro" id="IPR046193">
    <property type="entry name" value="DUF6221"/>
</dbReference>
<name>A0ABP7EHF7_9ACTN</name>
<reference evidence="2" key="1">
    <citation type="journal article" date="2019" name="Int. J. Syst. Evol. Microbiol.">
        <title>The Global Catalogue of Microorganisms (GCM) 10K type strain sequencing project: providing services to taxonomists for standard genome sequencing and annotation.</title>
        <authorList>
            <consortium name="The Broad Institute Genomics Platform"/>
            <consortium name="The Broad Institute Genome Sequencing Center for Infectious Disease"/>
            <person name="Wu L."/>
            <person name="Ma J."/>
        </authorList>
    </citation>
    <scope>NUCLEOTIDE SEQUENCE [LARGE SCALE GENOMIC DNA]</scope>
    <source>
        <strain evidence="2">JCM 30846</strain>
    </source>
</reference>
<dbReference type="EMBL" id="BAABEP010000006">
    <property type="protein sequence ID" value="GAA3718410.1"/>
    <property type="molecule type" value="Genomic_DNA"/>
</dbReference>
<dbReference type="RefSeq" id="WP_345642871.1">
    <property type="nucleotide sequence ID" value="NZ_BAABEP010000006.1"/>
</dbReference>
<gene>
    <name evidence="1" type="ORF">GCM10023082_14940</name>
</gene>
<evidence type="ECO:0000313" key="1">
    <source>
        <dbReference type="EMBL" id="GAA3718410.1"/>
    </source>
</evidence>
<evidence type="ECO:0000313" key="2">
    <source>
        <dbReference type="Proteomes" id="UP001499884"/>
    </source>
</evidence>
<dbReference type="Proteomes" id="UP001499884">
    <property type="component" value="Unassembled WGS sequence"/>
</dbReference>
<proteinExistence type="predicted"/>
<organism evidence="1 2">
    <name type="scientific">Streptomyces tremellae</name>
    <dbReference type="NCBI Taxonomy" id="1124239"/>
    <lineage>
        <taxon>Bacteria</taxon>
        <taxon>Bacillati</taxon>
        <taxon>Actinomycetota</taxon>
        <taxon>Actinomycetes</taxon>
        <taxon>Kitasatosporales</taxon>
        <taxon>Streptomycetaceae</taxon>
        <taxon>Streptomyces</taxon>
    </lineage>
</organism>
<dbReference type="Pfam" id="PF19730">
    <property type="entry name" value="DUF6221"/>
    <property type="match status" value="1"/>
</dbReference>
<sequence>MSDTADLIAFVRARLDEESAAIEAPETWTAFEENEQTGTRRVDVDYSFERVVACTRSWRGVHIERQDPARTLRRIAAQRAILDAYEAAAAAVDTPENLVSSHWQGDSGYVNGLWFAVEQTAAIYSDHPDYQARWGSAFLEQPE</sequence>
<keyword evidence="2" id="KW-1185">Reference proteome</keyword>
<protein>
    <submittedName>
        <fullName evidence="1">Uncharacterized protein</fullName>
    </submittedName>
</protein>
<accession>A0ABP7EHF7</accession>
<comment type="caution">
    <text evidence="1">The sequence shown here is derived from an EMBL/GenBank/DDBJ whole genome shotgun (WGS) entry which is preliminary data.</text>
</comment>